<dbReference type="Gene3D" id="3.40.50.150">
    <property type="entry name" value="Vaccinia Virus protein VP39"/>
    <property type="match status" value="2"/>
</dbReference>
<dbReference type="GO" id="GO:0005737">
    <property type="term" value="C:cytoplasm"/>
    <property type="evidence" value="ECO:0007669"/>
    <property type="project" value="TreeGrafter"/>
</dbReference>
<dbReference type="GO" id="GO:0000049">
    <property type="term" value="F:tRNA binding"/>
    <property type="evidence" value="ECO:0007669"/>
    <property type="project" value="TreeGrafter"/>
</dbReference>
<dbReference type="AlphaFoldDB" id="A0AAD1R6S0"/>
<dbReference type="Proteomes" id="UP001295444">
    <property type="component" value="Chromosome 01"/>
</dbReference>
<dbReference type="EMBL" id="OW240912">
    <property type="protein sequence ID" value="CAH2225080.1"/>
    <property type="molecule type" value="Genomic_DNA"/>
</dbReference>
<organism evidence="4 5">
    <name type="scientific">Pelobates cultripes</name>
    <name type="common">Western spadefoot toad</name>
    <dbReference type="NCBI Taxonomy" id="61616"/>
    <lineage>
        <taxon>Eukaryota</taxon>
        <taxon>Metazoa</taxon>
        <taxon>Chordata</taxon>
        <taxon>Craniata</taxon>
        <taxon>Vertebrata</taxon>
        <taxon>Euteleostomi</taxon>
        <taxon>Amphibia</taxon>
        <taxon>Batrachia</taxon>
        <taxon>Anura</taxon>
        <taxon>Pelobatoidea</taxon>
        <taxon>Pelobatidae</taxon>
        <taxon>Pelobates</taxon>
    </lineage>
</organism>
<name>A0AAD1R6S0_PELCU</name>
<proteinExistence type="predicted"/>
<dbReference type="GO" id="GO:0106335">
    <property type="term" value="F:tRNA (5-carboxymethyluridine(34)-5-O)-methyltransferase activity"/>
    <property type="evidence" value="ECO:0007669"/>
    <property type="project" value="TreeGrafter"/>
</dbReference>
<keyword evidence="1 4" id="KW-0489">Methyltransferase</keyword>
<dbReference type="GO" id="GO:0002098">
    <property type="term" value="P:tRNA wobble uridine modification"/>
    <property type="evidence" value="ECO:0007669"/>
    <property type="project" value="TreeGrafter"/>
</dbReference>
<dbReference type="InterPro" id="IPR029063">
    <property type="entry name" value="SAM-dependent_MTases_sf"/>
</dbReference>
<sequence length="527" mass="59716">MESANLVEKTEVKNRVVPPNPRQLGVRNLYFNPASPCSPYPIRFFLAGRVPASFRSWQGKCTGRRSDVIVYPVVFVAVRAPLSGCGRGHSQSRGLTGSSARDAGCEGSVGKKWRRRQARYKAWPKVQEFLLEQEPGSLIADIGCGNGKYLHINNKSFKVGCDYCFPLAESARNHGYEVMVCDGLNLPYRAGCFDAALSIAVIHHFSTKERRIQAIKEISRILKFGGKVMIYVWAKEQKKRRFEKQDILVPWKLEPSAPDISSEDLEQSMKPYLRTNPINNQSNSKDTSIKIHSSEKRCSFISERETNGKTFGNLSKSSILSRSLDSGLDVDSKRDDNIQKYQGLLGRFYDYCIQITMSKSGSPFELSKPGSFLKQIGDFFPRHIQNFDGTVFRQTESPVQPLQNMSSNIDHPTRVDVIKAYSKVPLPDLVDSHHSKPPKCTANYAEPYKTGSKKQYENADLECEVFSGNPHKPESSNNKCFRYYHIFKKGELKELIENYVPELHVVTDFFDHSNWCVVAEKVQILKL</sequence>
<dbReference type="InterPro" id="IPR013216">
    <property type="entry name" value="Methyltransf_11"/>
</dbReference>
<dbReference type="GO" id="GO:0030488">
    <property type="term" value="P:tRNA methylation"/>
    <property type="evidence" value="ECO:0007669"/>
    <property type="project" value="TreeGrafter"/>
</dbReference>
<evidence type="ECO:0000313" key="5">
    <source>
        <dbReference type="Proteomes" id="UP001295444"/>
    </source>
</evidence>
<evidence type="ECO:0000256" key="1">
    <source>
        <dbReference type="ARBA" id="ARBA00022603"/>
    </source>
</evidence>
<dbReference type="SUPFAM" id="SSF53335">
    <property type="entry name" value="S-adenosyl-L-methionine-dependent methyltransferases"/>
    <property type="match status" value="1"/>
</dbReference>
<dbReference type="PANTHER" id="PTHR13069:SF35">
    <property type="entry name" value="TRNA METHYLTRANSFERASE 9-LIKE PROTEIN-RELATED"/>
    <property type="match status" value="1"/>
</dbReference>
<evidence type="ECO:0000259" key="3">
    <source>
        <dbReference type="Pfam" id="PF08241"/>
    </source>
</evidence>
<evidence type="ECO:0000256" key="2">
    <source>
        <dbReference type="ARBA" id="ARBA00022679"/>
    </source>
</evidence>
<dbReference type="InterPro" id="IPR051422">
    <property type="entry name" value="AlkB_tRNA_MeTrf/Diox"/>
</dbReference>
<dbReference type="CDD" id="cd02440">
    <property type="entry name" value="AdoMet_MTases"/>
    <property type="match status" value="1"/>
</dbReference>
<accession>A0AAD1R6S0</accession>
<evidence type="ECO:0000313" key="4">
    <source>
        <dbReference type="EMBL" id="CAH2225080.1"/>
    </source>
</evidence>
<dbReference type="PANTHER" id="PTHR13069">
    <property type="entry name" value="ALKYLATED DNA REPAIR PROTEIN ALKB HOMOLOG 8"/>
    <property type="match status" value="1"/>
</dbReference>
<keyword evidence="2" id="KW-0808">Transferase</keyword>
<dbReference type="Pfam" id="PF08241">
    <property type="entry name" value="Methyltransf_11"/>
    <property type="match status" value="1"/>
</dbReference>
<gene>
    <name evidence="4" type="ORF">PECUL_23A009723</name>
</gene>
<dbReference type="GO" id="GO:0005634">
    <property type="term" value="C:nucleus"/>
    <property type="evidence" value="ECO:0007669"/>
    <property type="project" value="TreeGrafter"/>
</dbReference>
<feature type="domain" description="Methyltransferase type 11" evidence="3">
    <location>
        <begin position="141"/>
        <end position="230"/>
    </location>
</feature>
<protein>
    <submittedName>
        <fullName evidence="4">Probable tRNA methyltransferase 9B</fullName>
    </submittedName>
</protein>
<keyword evidence="5" id="KW-1185">Reference proteome</keyword>
<reference evidence="4" key="1">
    <citation type="submission" date="2022-03" db="EMBL/GenBank/DDBJ databases">
        <authorList>
            <person name="Alioto T."/>
            <person name="Alioto T."/>
            <person name="Gomez Garrido J."/>
        </authorList>
    </citation>
    <scope>NUCLEOTIDE SEQUENCE</scope>
</reference>
<dbReference type="FunFam" id="3.40.50.150:FF:000195">
    <property type="entry name" value="Methyltransferase domain containing protein"/>
    <property type="match status" value="1"/>
</dbReference>
<dbReference type="GO" id="GO:0008757">
    <property type="term" value="F:S-adenosylmethionine-dependent methyltransferase activity"/>
    <property type="evidence" value="ECO:0007669"/>
    <property type="project" value="InterPro"/>
</dbReference>